<dbReference type="Gene3D" id="3.40.50.1820">
    <property type="entry name" value="alpha/beta hydrolase"/>
    <property type="match status" value="1"/>
</dbReference>
<gene>
    <name evidence="3" type="ORF">PHMEG_00031206</name>
</gene>
<dbReference type="PANTHER" id="PTHR43039">
    <property type="entry name" value="ESTERASE-RELATED"/>
    <property type="match status" value="1"/>
</dbReference>
<dbReference type="EMBL" id="NBNE01009739">
    <property type="protein sequence ID" value="OWY98112.1"/>
    <property type="molecule type" value="Genomic_DNA"/>
</dbReference>
<accession>A0A225UYR4</accession>
<dbReference type="InterPro" id="IPR029058">
    <property type="entry name" value="AB_hydrolase_fold"/>
</dbReference>
<reference evidence="4" key="1">
    <citation type="submission" date="2017-03" db="EMBL/GenBank/DDBJ databases">
        <title>Phytopthora megakarya and P. palmivora, two closely related causual agents of cacao black pod achieved similar genome size and gene model numbers by different mechanisms.</title>
        <authorList>
            <person name="Ali S."/>
            <person name="Shao J."/>
            <person name="Larry D.J."/>
            <person name="Kronmiller B."/>
            <person name="Shen D."/>
            <person name="Strem M.D."/>
            <person name="Melnick R.L."/>
            <person name="Guiltinan M.J."/>
            <person name="Tyler B.M."/>
            <person name="Meinhardt L.W."/>
            <person name="Bailey B.A."/>
        </authorList>
    </citation>
    <scope>NUCLEOTIDE SEQUENCE [LARGE SCALE GENOMIC DNA]</scope>
    <source>
        <strain evidence="4">zdho120</strain>
    </source>
</reference>
<dbReference type="OrthoDB" id="425534at2759"/>
<evidence type="ECO:0000313" key="4">
    <source>
        <dbReference type="Proteomes" id="UP000198211"/>
    </source>
</evidence>
<dbReference type="SUPFAM" id="SSF53474">
    <property type="entry name" value="alpha/beta-Hydrolases"/>
    <property type="match status" value="1"/>
</dbReference>
<dbReference type="AlphaFoldDB" id="A0A225UYR4"/>
<evidence type="ECO:0000313" key="3">
    <source>
        <dbReference type="EMBL" id="OWY98112.1"/>
    </source>
</evidence>
<evidence type="ECO:0000256" key="1">
    <source>
        <dbReference type="ARBA" id="ARBA00008645"/>
    </source>
</evidence>
<feature type="signal peptide" evidence="2">
    <location>
        <begin position="1"/>
        <end position="18"/>
    </location>
</feature>
<keyword evidence="4" id="KW-1185">Reference proteome</keyword>
<evidence type="ECO:0008006" key="5">
    <source>
        <dbReference type="Google" id="ProtNLM"/>
    </source>
</evidence>
<dbReference type="Proteomes" id="UP000198211">
    <property type="component" value="Unassembled WGS sequence"/>
</dbReference>
<proteinExistence type="inferred from homology"/>
<comment type="caution">
    <text evidence="3">The sequence shown here is derived from an EMBL/GenBank/DDBJ whole genome shotgun (WGS) entry which is preliminary data.</text>
</comment>
<name>A0A225UYR4_9STRA</name>
<feature type="non-terminal residue" evidence="3">
    <location>
        <position position="538"/>
    </location>
</feature>
<protein>
    <recommendedName>
        <fullName evidence="5">Serine protease</fullName>
    </recommendedName>
</protein>
<feature type="chain" id="PRO_5012466079" description="Serine protease" evidence="2">
    <location>
        <begin position="19"/>
        <end position="538"/>
    </location>
</feature>
<keyword evidence="2" id="KW-0732">Signal</keyword>
<organism evidence="3 4">
    <name type="scientific">Phytophthora megakarya</name>
    <dbReference type="NCBI Taxonomy" id="4795"/>
    <lineage>
        <taxon>Eukaryota</taxon>
        <taxon>Sar</taxon>
        <taxon>Stramenopiles</taxon>
        <taxon>Oomycota</taxon>
        <taxon>Peronosporomycetes</taxon>
        <taxon>Peronosporales</taxon>
        <taxon>Peronosporaceae</taxon>
        <taxon>Phytophthora</taxon>
    </lineage>
</organism>
<evidence type="ECO:0000256" key="2">
    <source>
        <dbReference type="SAM" id="SignalP"/>
    </source>
</evidence>
<sequence length="538" mass="58755">MHLPHAIGLALIVTSVYSFNVKSRHNLNGWYPCPEYTFSGVGSSTGQDAQCAMYSAPLCYPGICKTPKGVDPKVDIFVKRIPASIGNIHAASNVWLLQGGPGASSVDMEGDMVTLHSQLKGAVNVYTMDHRGTGRSTRFDCITAQVTTTGSPFGDQIGPTEVPACAEDLHFKYGDLASFSVTSAATDLATFISKYTNGKSTIVYGVSYGTIFLELLMHLAPPEVTGYVLNGVAATSGAPANEFFYMSTWDTNFDEVGDVFLGLCDEDSTCKAHFPDGLNHTLQRVIDQFDKNPTSMCAGIVNRTEGLETPTPSLGLRSVLGAALTNPYMRTLIPPVVYRLKRCASDDLNILVQFFAAMVATMQTKTQDDAFESILLYSLIVYSEMWESPLPSMSELETRFTKAKMSMGSGMQELVPQYCAFSRSKEKTCAELNLPAYAFDGIVYKRDQYWNKTATIPPHASVLLMSGKLDPQTPNKNAETLLKVLKGKKKELIAFDYASHDTTMTTQMVAGDMSSEMCGMKILASYVRNNGNLKRLDK</sequence>
<comment type="similarity">
    <text evidence="1">Belongs to the AB hydrolase superfamily.</text>
</comment>